<dbReference type="EMBL" id="JACVVK020000286">
    <property type="protein sequence ID" value="KAK7480196.1"/>
    <property type="molecule type" value="Genomic_DNA"/>
</dbReference>
<dbReference type="AlphaFoldDB" id="A0ABD0JZV6"/>
<accession>A0ABD0JZV6</accession>
<name>A0ABD0JZV6_9CAEN</name>
<comment type="caution">
    <text evidence="1">The sequence shown here is derived from an EMBL/GenBank/DDBJ whole genome shotgun (WGS) entry which is preliminary data.</text>
</comment>
<protein>
    <submittedName>
        <fullName evidence="1">Uncharacterized protein</fullName>
    </submittedName>
</protein>
<evidence type="ECO:0000313" key="2">
    <source>
        <dbReference type="Proteomes" id="UP001519460"/>
    </source>
</evidence>
<sequence>MTRLSYFQLQPLSLKYLPGLLVCLSENNACKSSQRATKTASDAKHLMTEYKQIRQDTHKHIQLNDT</sequence>
<proteinExistence type="predicted"/>
<evidence type="ECO:0000313" key="1">
    <source>
        <dbReference type="EMBL" id="KAK7480196.1"/>
    </source>
</evidence>
<gene>
    <name evidence="1" type="ORF">BaRGS_00028581</name>
</gene>
<organism evidence="1 2">
    <name type="scientific">Batillaria attramentaria</name>
    <dbReference type="NCBI Taxonomy" id="370345"/>
    <lineage>
        <taxon>Eukaryota</taxon>
        <taxon>Metazoa</taxon>
        <taxon>Spiralia</taxon>
        <taxon>Lophotrochozoa</taxon>
        <taxon>Mollusca</taxon>
        <taxon>Gastropoda</taxon>
        <taxon>Caenogastropoda</taxon>
        <taxon>Sorbeoconcha</taxon>
        <taxon>Cerithioidea</taxon>
        <taxon>Batillariidae</taxon>
        <taxon>Batillaria</taxon>
    </lineage>
</organism>
<dbReference type="Proteomes" id="UP001519460">
    <property type="component" value="Unassembled WGS sequence"/>
</dbReference>
<keyword evidence="2" id="KW-1185">Reference proteome</keyword>
<reference evidence="1 2" key="1">
    <citation type="journal article" date="2023" name="Sci. Data">
        <title>Genome assembly of the Korean intertidal mud-creeper Batillaria attramentaria.</title>
        <authorList>
            <person name="Patra A.K."/>
            <person name="Ho P.T."/>
            <person name="Jun S."/>
            <person name="Lee S.J."/>
            <person name="Kim Y."/>
            <person name="Won Y.J."/>
        </authorList>
    </citation>
    <scope>NUCLEOTIDE SEQUENCE [LARGE SCALE GENOMIC DNA]</scope>
    <source>
        <strain evidence="1">Wonlab-2016</strain>
    </source>
</reference>